<evidence type="ECO:0000256" key="2">
    <source>
        <dbReference type="SAM" id="Phobius"/>
    </source>
</evidence>
<organism evidence="3 4">
    <name type="scientific">Luteipulveratus mongoliensis</name>
    <dbReference type="NCBI Taxonomy" id="571913"/>
    <lineage>
        <taxon>Bacteria</taxon>
        <taxon>Bacillati</taxon>
        <taxon>Actinomycetota</taxon>
        <taxon>Actinomycetes</taxon>
        <taxon>Micrococcales</taxon>
        <taxon>Dermacoccaceae</taxon>
        <taxon>Luteipulveratus</taxon>
    </lineage>
</organism>
<keyword evidence="2" id="KW-0812">Transmembrane</keyword>
<proteinExistence type="predicted"/>
<protein>
    <submittedName>
        <fullName evidence="3">Uncharacterized protein</fullName>
    </submittedName>
</protein>
<dbReference type="KEGG" id="lmoi:VV02_07995"/>
<gene>
    <name evidence="3" type="ORF">VV02_07995</name>
</gene>
<keyword evidence="2" id="KW-1133">Transmembrane helix</keyword>
<evidence type="ECO:0000313" key="3">
    <source>
        <dbReference type="EMBL" id="AKU15811.1"/>
    </source>
</evidence>
<keyword evidence="2" id="KW-0472">Membrane</keyword>
<dbReference type="AlphaFoldDB" id="A0A0K1JGI1"/>
<sequence length="230" mass="24962">MADVATEQRYLITVGGHDYVLSKHEQGLSQVLVLTVDGEEMARAKSSDKRVTLGDDDRPDLGHLTIRLTTLGSVRRATLTRGDLDVDLDPEPGSKAARLEAKAREHPRLYAARHVVGAVAGLLVPLLGLGLLVKLLLGWLTDRLPDVNLPSIDLPSLPLPDWDLPDWELPGWVTAAVAVAKYVVPVAIAIGIAAHEVRRRRQQDQLKEQLREGAVAAEPSGRRTGGPNTE</sequence>
<feature type="region of interest" description="Disordered" evidence="1">
    <location>
        <begin position="208"/>
        <end position="230"/>
    </location>
</feature>
<feature type="transmembrane region" description="Helical" evidence="2">
    <location>
        <begin position="172"/>
        <end position="194"/>
    </location>
</feature>
<dbReference type="STRING" id="571913.VV02_07995"/>
<dbReference type="Proteomes" id="UP000066480">
    <property type="component" value="Chromosome"/>
</dbReference>
<accession>A0A0K1JGI1</accession>
<name>A0A0K1JGI1_9MICO</name>
<reference evidence="3 4" key="1">
    <citation type="submission" date="2015-03" db="EMBL/GenBank/DDBJ databases">
        <title>Luteipulveratus halotolerans sp. nov., a novel actinobacterium (Dermacoccaceae) from Sarawak, Malaysia.</title>
        <authorList>
            <person name="Juboi H."/>
            <person name="Basik A."/>
            <person name="Shamsul S.S."/>
            <person name="Arnold P."/>
            <person name="Schmitt E.K."/>
            <person name="Sanglier J.-J."/>
            <person name="Yeo T."/>
        </authorList>
    </citation>
    <scope>NUCLEOTIDE SEQUENCE [LARGE SCALE GENOMIC DNA]</scope>
    <source>
        <strain evidence="3 4">MN07-A0370</strain>
    </source>
</reference>
<feature type="transmembrane region" description="Helical" evidence="2">
    <location>
        <begin position="115"/>
        <end position="140"/>
    </location>
</feature>
<evidence type="ECO:0000256" key="1">
    <source>
        <dbReference type="SAM" id="MobiDB-lite"/>
    </source>
</evidence>
<evidence type="ECO:0000313" key="4">
    <source>
        <dbReference type="Proteomes" id="UP000066480"/>
    </source>
</evidence>
<keyword evidence="4" id="KW-1185">Reference proteome</keyword>
<dbReference type="EMBL" id="CP011112">
    <property type="protein sequence ID" value="AKU15811.1"/>
    <property type="molecule type" value="Genomic_DNA"/>
</dbReference>